<dbReference type="PANTHER" id="PTHR30579:SF3">
    <property type="entry name" value="TRANSCRIPTIONAL REGULATORY PROTEIN"/>
    <property type="match status" value="1"/>
</dbReference>
<dbReference type="SUPFAM" id="SSF53850">
    <property type="entry name" value="Periplasmic binding protein-like II"/>
    <property type="match status" value="1"/>
</dbReference>
<dbReference type="Pfam" id="PF03466">
    <property type="entry name" value="LysR_substrate"/>
    <property type="match status" value="1"/>
</dbReference>
<dbReference type="AlphaFoldDB" id="S9Q9T1"/>
<keyword evidence="3" id="KW-0238">DNA-binding</keyword>
<protein>
    <submittedName>
        <fullName evidence="6">Transcriptional regulator, LysR family</fullName>
    </submittedName>
</protein>
<dbReference type="Pfam" id="PF00126">
    <property type="entry name" value="HTH_1"/>
    <property type="match status" value="1"/>
</dbReference>
<dbReference type="InterPro" id="IPR036388">
    <property type="entry name" value="WH-like_DNA-bd_sf"/>
</dbReference>
<dbReference type="GO" id="GO:0003700">
    <property type="term" value="F:DNA-binding transcription factor activity"/>
    <property type="evidence" value="ECO:0007669"/>
    <property type="project" value="InterPro"/>
</dbReference>
<dbReference type="SUPFAM" id="SSF46785">
    <property type="entry name" value="Winged helix' DNA-binding domain"/>
    <property type="match status" value="1"/>
</dbReference>
<comment type="caution">
    <text evidence="6">The sequence shown here is derived from an EMBL/GenBank/DDBJ whole genome shotgun (WGS) entry which is preliminary data.</text>
</comment>
<sequence>MISVSGKTPRRSIVWDDVRSFLAIARNGTLTAAAASLGVGIATLSRRVDRLEDALGVPLFVRQQSGYQLTEEGSELLDRGEALEQAALAFESAGGRETQLTGRVRLATAENLASGLILPALPEFRRLHPGLMVEVVTDISTVNVHRRDADLAVRMVKPERGNVTIRRLGTLGYGLYASPCYIETRGSDLDRGAYEGDEIIAWGEAQSHLPAAQWVERILRGRQPTITTTSLATQAAAAEAGLGLAVLPHFLARDAGLECLESDIGIDQPIYLVIQSDLAQSPRIRALADYLVEVVTEHRVRLRGG</sequence>
<reference evidence="7" key="1">
    <citation type="journal article" date="2014" name="Stand. Genomic Sci.">
        <title>Genome sequence of the exopolysaccharide-producing Salipiger mucosus type strain (DSM 16094(T)), a moderately halophilic member of the Roseobacter clade.</title>
        <authorList>
            <person name="Riedel T."/>
            <person name="Spring S."/>
            <person name="Fiebig A."/>
            <person name="Petersen J."/>
            <person name="Kyrpides N.C."/>
            <person name="Goker M."/>
            <person name="Klenk H.P."/>
        </authorList>
    </citation>
    <scope>NUCLEOTIDE SEQUENCE [LARGE SCALE GENOMIC DNA]</scope>
    <source>
        <strain evidence="7">DSM 16094</strain>
    </source>
</reference>
<comment type="similarity">
    <text evidence="1">Belongs to the LysR transcriptional regulatory family.</text>
</comment>
<dbReference type="OrthoDB" id="9787460at2"/>
<evidence type="ECO:0000259" key="5">
    <source>
        <dbReference type="PROSITE" id="PS50931"/>
    </source>
</evidence>
<evidence type="ECO:0000256" key="4">
    <source>
        <dbReference type="ARBA" id="ARBA00023163"/>
    </source>
</evidence>
<feature type="domain" description="HTH lysR-type" evidence="5">
    <location>
        <begin position="13"/>
        <end position="70"/>
    </location>
</feature>
<evidence type="ECO:0000256" key="2">
    <source>
        <dbReference type="ARBA" id="ARBA00023015"/>
    </source>
</evidence>
<dbReference type="RefSeq" id="WP_020042574.1">
    <property type="nucleotide sequence ID" value="NZ_KE557283.1"/>
</dbReference>
<dbReference type="Gene3D" id="1.10.10.10">
    <property type="entry name" value="Winged helix-like DNA-binding domain superfamily/Winged helix DNA-binding domain"/>
    <property type="match status" value="1"/>
</dbReference>
<evidence type="ECO:0000313" key="6">
    <source>
        <dbReference type="EMBL" id="EPX76398.1"/>
    </source>
</evidence>
<dbReference type="EMBL" id="APVH01000050">
    <property type="protein sequence ID" value="EPX76398.1"/>
    <property type="molecule type" value="Genomic_DNA"/>
</dbReference>
<evidence type="ECO:0000313" key="7">
    <source>
        <dbReference type="Proteomes" id="UP000015347"/>
    </source>
</evidence>
<dbReference type="PROSITE" id="PS50931">
    <property type="entry name" value="HTH_LYSR"/>
    <property type="match status" value="1"/>
</dbReference>
<dbReference type="eggNOG" id="COG0583">
    <property type="taxonomic scope" value="Bacteria"/>
</dbReference>
<accession>S9Q9T1</accession>
<evidence type="ECO:0000256" key="1">
    <source>
        <dbReference type="ARBA" id="ARBA00009437"/>
    </source>
</evidence>
<dbReference type="InterPro" id="IPR036390">
    <property type="entry name" value="WH_DNA-bd_sf"/>
</dbReference>
<dbReference type="STRING" id="1123237.Salmuc_02900"/>
<keyword evidence="7" id="KW-1185">Reference proteome</keyword>
<organism evidence="6 7">
    <name type="scientific">Salipiger mucosus DSM 16094</name>
    <dbReference type="NCBI Taxonomy" id="1123237"/>
    <lineage>
        <taxon>Bacteria</taxon>
        <taxon>Pseudomonadati</taxon>
        <taxon>Pseudomonadota</taxon>
        <taxon>Alphaproteobacteria</taxon>
        <taxon>Rhodobacterales</taxon>
        <taxon>Roseobacteraceae</taxon>
        <taxon>Salipiger</taxon>
    </lineage>
</organism>
<name>S9Q9T1_9RHOB</name>
<dbReference type="PANTHER" id="PTHR30579">
    <property type="entry name" value="TRANSCRIPTIONAL REGULATOR"/>
    <property type="match status" value="1"/>
</dbReference>
<dbReference type="Gene3D" id="3.40.190.290">
    <property type="match status" value="1"/>
</dbReference>
<dbReference type="InterPro" id="IPR050176">
    <property type="entry name" value="LTTR"/>
</dbReference>
<keyword evidence="2" id="KW-0805">Transcription regulation</keyword>
<dbReference type="InterPro" id="IPR000847">
    <property type="entry name" value="LysR_HTH_N"/>
</dbReference>
<evidence type="ECO:0000256" key="3">
    <source>
        <dbReference type="ARBA" id="ARBA00023125"/>
    </source>
</evidence>
<dbReference type="InterPro" id="IPR005119">
    <property type="entry name" value="LysR_subst-bd"/>
</dbReference>
<dbReference type="HOGENOM" id="CLU_039613_2_1_5"/>
<keyword evidence="4" id="KW-0804">Transcription</keyword>
<gene>
    <name evidence="6" type="ORF">Salmuc_02900</name>
</gene>
<dbReference type="GO" id="GO:0003677">
    <property type="term" value="F:DNA binding"/>
    <property type="evidence" value="ECO:0007669"/>
    <property type="project" value="UniProtKB-KW"/>
</dbReference>
<proteinExistence type="inferred from homology"/>
<dbReference type="Proteomes" id="UP000015347">
    <property type="component" value="Unassembled WGS sequence"/>
</dbReference>